<dbReference type="PROSITE" id="PS00570">
    <property type="entry name" value="RING_HYDROXYL_ALPHA"/>
    <property type="match status" value="1"/>
</dbReference>
<dbReference type="PROSITE" id="PS51296">
    <property type="entry name" value="RIESKE"/>
    <property type="match status" value="1"/>
</dbReference>
<dbReference type="RefSeq" id="WP_124080384.1">
    <property type="nucleotide sequence ID" value="NZ_UWPJ01000023.1"/>
</dbReference>
<dbReference type="PANTHER" id="PTHR43756">
    <property type="entry name" value="CHOLINE MONOOXYGENASE, CHLOROPLASTIC"/>
    <property type="match status" value="1"/>
</dbReference>
<dbReference type="Gene3D" id="2.102.10.10">
    <property type="entry name" value="Rieske [2Fe-2S] iron-sulphur domain"/>
    <property type="match status" value="1"/>
</dbReference>
<dbReference type="SUPFAM" id="SSF55961">
    <property type="entry name" value="Bet v1-like"/>
    <property type="match status" value="1"/>
</dbReference>
<dbReference type="EMBL" id="UWPJ01000023">
    <property type="protein sequence ID" value="VCU70926.1"/>
    <property type="molecule type" value="Genomic_DNA"/>
</dbReference>
<evidence type="ECO:0000256" key="2">
    <source>
        <dbReference type="ARBA" id="ARBA00008751"/>
    </source>
</evidence>
<dbReference type="GO" id="GO:0051537">
    <property type="term" value="F:2 iron, 2 sulfur cluster binding"/>
    <property type="evidence" value="ECO:0007669"/>
    <property type="project" value="UniProtKB-KW"/>
</dbReference>
<dbReference type="Pfam" id="PF00848">
    <property type="entry name" value="Ring_hydroxyl_A"/>
    <property type="match status" value="1"/>
</dbReference>
<evidence type="ECO:0000256" key="5">
    <source>
        <dbReference type="ARBA" id="ARBA00023002"/>
    </source>
</evidence>
<evidence type="ECO:0000256" key="3">
    <source>
        <dbReference type="ARBA" id="ARBA00022714"/>
    </source>
</evidence>
<dbReference type="PANTHER" id="PTHR43756:SF5">
    <property type="entry name" value="CHOLINE MONOOXYGENASE, CHLOROPLASTIC"/>
    <property type="match status" value="1"/>
</dbReference>
<dbReference type="SUPFAM" id="SSF50022">
    <property type="entry name" value="ISP domain"/>
    <property type="match status" value="1"/>
</dbReference>
<keyword evidence="6" id="KW-0408">Iron</keyword>
<dbReference type="GO" id="GO:0005506">
    <property type="term" value="F:iron ion binding"/>
    <property type="evidence" value="ECO:0007669"/>
    <property type="project" value="InterPro"/>
</dbReference>
<dbReference type="InterPro" id="IPR015881">
    <property type="entry name" value="ARHD_Rieske_2Fe_2S"/>
</dbReference>
<evidence type="ECO:0000256" key="7">
    <source>
        <dbReference type="ARBA" id="ARBA00023014"/>
    </source>
</evidence>
<sequence length="420" mass="48272">MNMEPIQALPVPRWEGEGYSRIPFWVYTDEALYHRELDRIFYGKHWSYVGLEAEIPHAGDYKRTWVGERSVIVARTDDGSISAVENICAHRGAAFCRERTGNVKEFLCPYHQWTYDLKGNLAGVPFRRGLKKNGEIRGGMPADFKPAEHGLNKLNVAVRNGVIFASFAHDIESLEDYLGPRILPYFDRTFDGRKLKIHGHARQRIPGNWKLMQENIKDPYHVGLLHTWFLMFGLIRGDQKSNILMDAHGRHGAMASTRADTGKGDVSQGLHSFKDDMRLHDERIIDIEREQWWNGPTVVMLTLFPNLIVQQQSNSMSMRQIIPRGTGKFDFVWTHFGFEDDTPDLETRRLRQANMFGPAGYVSADDGEVLEFCQESYDAGDRNRATIAEQGGRDWSDSTHTITENVLRGMYAYWRKLMEV</sequence>
<keyword evidence="8" id="KW-0520">NAD</keyword>
<dbReference type="InterPro" id="IPR017941">
    <property type="entry name" value="Rieske_2Fe-2S"/>
</dbReference>
<evidence type="ECO:0000313" key="11">
    <source>
        <dbReference type="Proteomes" id="UP000277294"/>
    </source>
</evidence>
<keyword evidence="4" id="KW-0479">Metal-binding</keyword>
<reference evidence="10 11" key="1">
    <citation type="submission" date="2018-10" db="EMBL/GenBank/DDBJ databases">
        <authorList>
            <person name="Criscuolo A."/>
        </authorList>
    </citation>
    <scope>NUCLEOTIDE SEQUENCE [LARGE SCALE GENOMIC DNA]</scope>
    <source>
        <strain evidence="10">DnA1</strain>
    </source>
</reference>
<gene>
    <name evidence="10" type="primary">nagG_2</name>
    <name evidence="10" type="ORF">PIGHUM_03006</name>
</gene>
<keyword evidence="7" id="KW-0411">Iron-sulfur</keyword>
<proteinExistence type="inferred from homology"/>
<feature type="domain" description="Rieske" evidence="9">
    <location>
        <begin position="46"/>
        <end position="165"/>
    </location>
</feature>
<dbReference type="EC" id="1.14.13.172" evidence="10"/>
<dbReference type="Pfam" id="PF00355">
    <property type="entry name" value="Rieske"/>
    <property type="match status" value="1"/>
</dbReference>
<dbReference type="InterPro" id="IPR015879">
    <property type="entry name" value="Ring_hydroxy_dOase_asu_C_dom"/>
</dbReference>
<dbReference type="Proteomes" id="UP000277294">
    <property type="component" value="Unassembled WGS sequence"/>
</dbReference>
<comment type="similarity">
    <text evidence="2">Belongs to the bacterial ring-hydroxylating dioxygenase alpha subunit family.</text>
</comment>
<evidence type="ECO:0000313" key="10">
    <source>
        <dbReference type="EMBL" id="VCU70926.1"/>
    </source>
</evidence>
<evidence type="ECO:0000256" key="1">
    <source>
        <dbReference type="ARBA" id="ARBA00001962"/>
    </source>
</evidence>
<evidence type="ECO:0000256" key="6">
    <source>
        <dbReference type="ARBA" id="ARBA00023004"/>
    </source>
</evidence>
<dbReference type="OrthoDB" id="9790995at2"/>
<keyword evidence="3" id="KW-0001">2Fe-2S</keyword>
<name>A0A3P4B5X1_9BURK</name>
<evidence type="ECO:0000256" key="8">
    <source>
        <dbReference type="ARBA" id="ARBA00023027"/>
    </source>
</evidence>
<dbReference type="InterPro" id="IPR001663">
    <property type="entry name" value="Rng_hydr_dOase-A"/>
</dbReference>
<evidence type="ECO:0000256" key="4">
    <source>
        <dbReference type="ARBA" id="ARBA00022723"/>
    </source>
</evidence>
<evidence type="ECO:0000259" key="9">
    <source>
        <dbReference type="PROSITE" id="PS51296"/>
    </source>
</evidence>
<dbReference type="Gene3D" id="3.90.380.10">
    <property type="entry name" value="Naphthalene 1,2-dioxygenase Alpha Subunit, Chain A, domain 1"/>
    <property type="match status" value="1"/>
</dbReference>
<dbReference type="InterPro" id="IPR036922">
    <property type="entry name" value="Rieske_2Fe-2S_sf"/>
</dbReference>
<organism evidence="10 11">
    <name type="scientific">Pigmentiphaga humi</name>
    <dbReference type="NCBI Taxonomy" id="2478468"/>
    <lineage>
        <taxon>Bacteria</taxon>
        <taxon>Pseudomonadati</taxon>
        <taxon>Pseudomonadota</taxon>
        <taxon>Betaproteobacteria</taxon>
        <taxon>Burkholderiales</taxon>
        <taxon>Alcaligenaceae</taxon>
        <taxon>Pigmentiphaga</taxon>
    </lineage>
</organism>
<dbReference type="AlphaFoldDB" id="A0A3P4B5X1"/>
<comment type="cofactor">
    <cofactor evidence="1">
        <name>Fe cation</name>
        <dbReference type="ChEBI" id="CHEBI:24875"/>
    </cofactor>
</comment>
<keyword evidence="5 10" id="KW-0560">Oxidoreductase</keyword>
<protein>
    <submittedName>
        <fullName evidence="10">Salicylate 5-hydroxylase, large oxygenase component</fullName>
        <ecNumber evidence="10">1.14.13.172</ecNumber>
    </submittedName>
</protein>
<dbReference type="GO" id="GO:0034785">
    <property type="term" value="F:salicylate 5-hydroxylase (NADH) activity"/>
    <property type="evidence" value="ECO:0007669"/>
    <property type="project" value="UniProtKB-EC"/>
</dbReference>
<dbReference type="PRINTS" id="PR00090">
    <property type="entry name" value="RNGDIOXGNASE"/>
</dbReference>
<keyword evidence="11" id="KW-1185">Reference proteome</keyword>
<accession>A0A3P4B5X1</accession>